<dbReference type="PROSITE" id="PS51252">
    <property type="entry name" value="ANTISTASIN"/>
    <property type="match status" value="2"/>
</dbReference>
<dbReference type="GO" id="GO:0004867">
    <property type="term" value="F:serine-type endopeptidase inhibitor activity"/>
    <property type="evidence" value="ECO:0007669"/>
    <property type="project" value="UniProtKB-KW"/>
</dbReference>
<dbReference type="GO" id="GO:0005576">
    <property type="term" value="C:extracellular region"/>
    <property type="evidence" value="ECO:0007669"/>
    <property type="project" value="UniProtKB-SubCell"/>
</dbReference>
<name>A0A0P4W121_9ANNE</name>
<dbReference type="Gene3D" id="2.10.22.10">
    <property type="entry name" value="Antistasin, domain 1"/>
    <property type="match status" value="2"/>
</dbReference>
<keyword evidence="3" id="KW-0964">Secreted</keyword>
<dbReference type="InterPro" id="IPR004094">
    <property type="entry name" value="Antistasin-like"/>
</dbReference>
<organism evidence="8">
    <name type="scientific">Haementeria vizottoi</name>
    <dbReference type="NCBI Taxonomy" id="1628691"/>
    <lineage>
        <taxon>Eukaryota</taxon>
        <taxon>Metazoa</taxon>
        <taxon>Spiralia</taxon>
        <taxon>Lophotrochozoa</taxon>
        <taxon>Annelida</taxon>
        <taxon>Clitellata</taxon>
        <taxon>Hirudinea</taxon>
        <taxon>Rhynchobdellida</taxon>
        <taxon>Glossiphoniidae</taxon>
        <taxon>Haementeria</taxon>
    </lineage>
</organism>
<feature type="chain" id="PRO_5006070220" evidence="6">
    <location>
        <begin position="19"/>
        <end position="135"/>
    </location>
</feature>
<proteinExistence type="inferred from homology"/>
<feature type="domain" description="Antistasin-like" evidence="7">
    <location>
        <begin position="72"/>
        <end position="98"/>
    </location>
</feature>
<evidence type="ECO:0000256" key="3">
    <source>
        <dbReference type="ARBA" id="ARBA00022525"/>
    </source>
</evidence>
<keyword evidence="4" id="KW-0646">Protease inhibitor</keyword>
<comment type="similarity">
    <text evidence="2">Belongs to the protease inhibitor I15 (antistasin) family.</text>
</comment>
<dbReference type="Pfam" id="PF02822">
    <property type="entry name" value="Antistasin"/>
    <property type="match status" value="1"/>
</dbReference>
<dbReference type="EMBL" id="GDAE01000017">
    <property type="protein sequence ID" value="JAI56599.1"/>
    <property type="molecule type" value="Transcribed_RNA"/>
</dbReference>
<evidence type="ECO:0000256" key="6">
    <source>
        <dbReference type="SAM" id="SignalP"/>
    </source>
</evidence>
<dbReference type="InterPro" id="IPR011061">
    <property type="entry name" value="Hirudin/antistatin"/>
</dbReference>
<dbReference type="AlphaFoldDB" id="A0A0P4W121"/>
<evidence type="ECO:0000256" key="2">
    <source>
        <dbReference type="ARBA" id="ARBA00008768"/>
    </source>
</evidence>
<keyword evidence="6" id="KW-0732">Signal</keyword>
<feature type="domain" description="Antistasin-like" evidence="7">
    <location>
        <begin position="42"/>
        <end position="69"/>
    </location>
</feature>
<evidence type="ECO:0000256" key="1">
    <source>
        <dbReference type="ARBA" id="ARBA00004613"/>
    </source>
</evidence>
<protein>
    <submittedName>
        <fullName evidence="8">Putative therostasin-like protein</fullName>
    </submittedName>
</protein>
<keyword evidence="5" id="KW-0722">Serine protease inhibitor</keyword>
<evidence type="ECO:0000256" key="5">
    <source>
        <dbReference type="ARBA" id="ARBA00022900"/>
    </source>
</evidence>
<reference evidence="8" key="1">
    <citation type="journal article" date="2015" name="Toxicon">
        <title>Transcriptomic Analysis of the Salivary Complexes from Haementeria vizottoi leeches and Identification of Genes Involved in Blood Coagulation.</title>
        <authorList>
            <person name="Amorim A.M.X.P."/>
            <person name="Oliveira U.C."/>
            <person name="Faria F."/>
            <person name="Junqueira-De Azevedo I.L.M."/>
            <person name="Chudzinski-Tavassi A.M."/>
        </authorList>
    </citation>
    <scope>NUCLEOTIDE SEQUENCE</scope>
    <source>
        <strain evidence="8">Valparaiso</strain>
        <tissue evidence="8">Salivary complexes</tissue>
    </source>
</reference>
<accession>A0A0P4W121</accession>
<evidence type="ECO:0000313" key="8">
    <source>
        <dbReference type="EMBL" id="JAI56599.1"/>
    </source>
</evidence>
<sequence length="135" mass="15085">MYKVILLWAVAFCVAVSAINESCSEETPCPWHLKCNKETSKCECHKYVCPRGCPGEYELDDEGCQTCLCKGCEGLQCRKWCFLGFTTDENGCESFCTCNTPSTVCKNIWCTGQRQCNPKSGRCELPGGEEADDEY</sequence>
<comment type="subcellular location">
    <subcellularLocation>
        <location evidence="1">Secreted</location>
    </subcellularLocation>
</comment>
<evidence type="ECO:0000259" key="7">
    <source>
        <dbReference type="PROSITE" id="PS51252"/>
    </source>
</evidence>
<feature type="signal peptide" evidence="6">
    <location>
        <begin position="1"/>
        <end position="18"/>
    </location>
</feature>
<dbReference type="SUPFAM" id="SSF57262">
    <property type="entry name" value="Leech antihemostatic proteins"/>
    <property type="match status" value="2"/>
</dbReference>
<evidence type="ECO:0000256" key="4">
    <source>
        <dbReference type="ARBA" id="ARBA00022690"/>
    </source>
</evidence>